<feature type="domain" description="ACT" evidence="1">
    <location>
        <begin position="5"/>
        <end position="78"/>
    </location>
</feature>
<evidence type="ECO:0000259" key="1">
    <source>
        <dbReference type="PROSITE" id="PS51671"/>
    </source>
</evidence>
<evidence type="ECO:0000313" key="2">
    <source>
        <dbReference type="EMBL" id="WBA08627.1"/>
    </source>
</evidence>
<dbReference type="RefSeq" id="WP_269579034.1">
    <property type="nucleotide sequence ID" value="NZ_CP114588.1"/>
</dbReference>
<dbReference type="InterPro" id="IPR045865">
    <property type="entry name" value="ACT-like_dom_sf"/>
</dbReference>
<accession>A0AA47LRW0</accession>
<dbReference type="Gene3D" id="3.30.70.260">
    <property type="match status" value="1"/>
</dbReference>
<dbReference type="NCBIfam" id="NF008362">
    <property type="entry name" value="PRK11152.1"/>
    <property type="match status" value="1"/>
</dbReference>
<dbReference type="PROSITE" id="PS51671">
    <property type="entry name" value="ACT"/>
    <property type="match status" value="1"/>
</dbReference>
<organism evidence="2 3">
    <name type="scientific">Salinivibrio kushneri</name>
    <dbReference type="NCBI Taxonomy" id="1908198"/>
    <lineage>
        <taxon>Bacteria</taxon>
        <taxon>Pseudomonadati</taxon>
        <taxon>Pseudomonadota</taxon>
        <taxon>Gammaproteobacteria</taxon>
        <taxon>Vibrionales</taxon>
        <taxon>Vibrionaceae</taxon>
        <taxon>Salinivibrio</taxon>
    </lineage>
</organism>
<evidence type="ECO:0000313" key="3">
    <source>
        <dbReference type="Proteomes" id="UP001164748"/>
    </source>
</evidence>
<dbReference type="EMBL" id="CP114588">
    <property type="protein sequence ID" value="WBA08627.1"/>
    <property type="molecule type" value="Genomic_DNA"/>
</dbReference>
<dbReference type="EC" id="2.2.1.6" evidence="2"/>
<keyword evidence="2" id="KW-0808">Transferase</keyword>
<dbReference type="GO" id="GO:0003984">
    <property type="term" value="F:acetolactate synthase activity"/>
    <property type="evidence" value="ECO:0007669"/>
    <property type="project" value="UniProtKB-EC"/>
</dbReference>
<protein>
    <submittedName>
        <fullName evidence="2">Acetolactate synthase 2 small subunit</fullName>
        <ecNumber evidence="2">2.2.1.6</ecNumber>
    </submittedName>
</protein>
<gene>
    <name evidence="2" type="primary">ilvM</name>
    <name evidence="2" type="ORF">N8M53_12750</name>
</gene>
<reference evidence="2" key="1">
    <citation type="submission" date="2022-09" db="EMBL/GenBank/DDBJ databases">
        <authorList>
            <person name="Li Z.-J."/>
        </authorList>
    </citation>
    <scope>NUCLEOTIDE SEQUENCE</scope>
    <source>
        <strain evidence="2">TGB11</strain>
    </source>
</reference>
<dbReference type="InterPro" id="IPR002912">
    <property type="entry name" value="ACT_dom"/>
</dbReference>
<proteinExistence type="predicted"/>
<name>A0AA47LRW0_9GAMM</name>
<sequence>MMQHQFSIHATHSPELLERVLRVIRHRGFTVCQFNMSLPAENGHVIFDVTVESQRAIETLRPQLTKLWDVAEVMMSSSQQQSLRA</sequence>
<dbReference type="Pfam" id="PF13710">
    <property type="entry name" value="ACT_5"/>
    <property type="match status" value="1"/>
</dbReference>
<dbReference type="AlphaFoldDB" id="A0AA47LRW0"/>
<dbReference type="SUPFAM" id="SSF55021">
    <property type="entry name" value="ACT-like"/>
    <property type="match status" value="1"/>
</dbReference>
<dbReference type="Proteomes" id="UP001164748">
    <property type="component" value="Chromosome"/>
</dbReference>